<dbReference type="PRINTS" id="PR00411">
    <property type="entry name" value="PNDRDTASEI"/>
</dbReference>
<dbReference type="InterPro" id="IPR001100">
    <property type="entry name" value="Pyr_nuc-diS_OxRdtase"/>
</dbReference>
<name>A0AAX2AGP3_9BACT</name>
<keyword evidence="3" id="KW-0285">Flavoprotein</keyword>
<evidence type="ECO:0000256" key="1">
    <source>
        <dbReference type="ARBA" id="ARBA00007532"/>
    </source>
</evidence>
<feature type="binding site" evidence="8">
    <location>
        <begin position="168"/>
        <end position="175"/>
    </location>
    <ligand>
        <name>NAD(+)</name>
        <dbReference type="ChEBI" id="CHEBI:57540"/>
    </ligand>
</feature>
<dbReference type="InterPro" id="IPR023753">
    <property type="entry name" value="FAD/NAD-binding_dom"/>
</dbReference>
<evidence type="ECO:0000256" key="6">
    <source>
        <dbReference type="ARBA" id="ARBA00031281"/>
    </source>
</evidence>
<dbReference type="InterPro" id="IPR004099">
    <property type="entry name" value="Pyr_nucl-diS_OxRdtase_dimer"/>
</dbReference>
<proteinExistence type="inferred from homology"/>
<evidence type="ECO:0000256" key="4">
    <source>
        <dbReference type="ARBA" id="ARBA00022827"/>
    </source>
</evidence>
<dbReference type="SUPFAM" id="SSF51905">
    <property type="entry name" value="FAD/NAD(P)-binding domain"/>
    <property type="match status" value="1"/>
</dbReference>
<evidence type="ECO:0000313" key="13">
    <source>
        <dbReference type="Proteomes" id="UP000290092"/>
    </source>
</evidence>
<accession>A0AAX2AGP3</accession>
<dbReference type="Pfam" id="PF07992">
    <property type="entry name" value="Pyr_redox_2"/>
    <property type="match status" value="1"/>
</dbReference>
<evidence type="ECO:0000256" key="7">
    <source>
        <dbReference type="PIRSR" id="PIRSR000350-2"/>
    </source>
</evidence>
<dbReference type="Pfam" id="PF02852">
    <property type="entry name" value="Pyr_redox_dim"/>
    <property type="match status" value="1"/>
</dbReference>
<dbReference type="SUPFAM" id="SSF55424">
    <property type="entry name" value="FAD/NAD-linked reductases, dimerisation (C-terminal) domain"/>
    <property type="match status" value="1"/>
</dbReference>
<feature type="active site" description="Proton acceptor" evidence="7">
    <location>
        <position position="432"/>
    </location>
</feature>
<feature type="binding site" evidence="8">
    <location>
        <position position="299"/>
    </location>
    <ligand>
        <name>FAD</name>
        <dbReference type="ChEBI" id="CHEBI:57692"/>
    </ligand>
</feature>
<evidence type="ECO:0000313" key="12">
    <source>
        <dbReference type="EMBL" id="RXK15381.1"/>
    </source>
</evidence>
<feature type="binding site" evidence="8">
    <location>
        <begin position="305"/>
        <end position="308"/>
    </location>
    <ligand>
        <name>FAD</name>
        <dbReference type="ChEBI" id="CHEBI:57692"/>
    </ligand>
</feature>
<evidence type="ECO:0000259" key="11">
    <source>
        <dbReference type="Pfam" id="PF07992"/>
    </source>
</evidence>
<dbReference type="PIRSF" id="PIRSF000350">
    <property type="entry name" value="Mercury_reductase_MerA"/>
    <property type="match status" value="1"/>
</dbReference>
<reference evidence="12 13" key="1">
    <citation type="submission" date="2017-09" db="EMBL/GenBank/DDBJ databases">
        <title>Genomics of the genus Arcobacter.</title>
        <authorList>
            <person name="Perez-Cataluna A."/>
            <person name="Figueras M.J."/>
            <person name="Salas-Masso N."/>
        </authorList>
    </citation>
    <scope>NUCLEOTIDE SEQUENCE [LARGE SCALE GENOMIC DNA]</scope>
    <source>
        <strain evidence="12 13">CECT 7386</strain>
    </source>
</reference>
<dbReference type="PANTHER" id="PTHR22912:SF217">
    <property type="entry name" value="DIHYDROLIPOYL DEHYDROGENASE"/>
    <property type="match status" value="1"/>
</dbReference>
<dbReference type="GO" id="GO:0006103">
    <property type="term" value="P:2-oxoglutarate metabolic process"/>
    <property type="evidence" value="ECO:0007669"/>
    <property type="project" value="TreeGrafter"/>
</dbReference>
<organism evidence="12 13">
    <name type="scientific">Malaciobacter mytili LMG 24559</name>
    <dbReference type="NCBI Taxonomy" id="1032238"/>
    <lineage>
        <taxon>Bacteria</taxon>
        <taxon>Pseudomonadati</taxon>
        <taxon>Campylobacterota</taxon>
        <taxon>Epsilonproteobacteria</taxon>
        <taxon>Campylobacterales</taxon>
        <taxon>Arcobacteraceae</taxon>
        <taxon>Malaciobacter</taxon>
    </lineage>
</organism>
<gene>
    <name evidence="12" type="ORF">CP985_09015</name>
</gene>
<protein>
    <recommendedName>
        <fullName evidence="2">Dihydrolipoyl dehydrogenase</fullName>
    </recommendedName>
    <alternativeName>
        <fullName evidence="6">Dihydrolipoamide dehydrogenase</fullName>
    </alternativeName>
</protein>
<evidence type="ECO:0000256" key="8">
    <source>
        <dbReference type="PIRSR" id="PIRSR000350-3"/>
    </source>
</evidence>
<feature type="disulfide bond" description="Redox-active" evidence="9">
    <location>
        <begin position="40"/>
        <end position="45"/>
    </location>
</feature>
<dbReference type="KEGG" id="amyt:AMYT_1768"/>
<keyword evidence="13" id="KW-1185">Reference proteome</keyword>
<feature type="domain" description="FAD/NAD(P)-binding" evidence="11">
    <location>
        <begin position="4"/>
        <end position="311"/>
    </location>
</feature>
<keyword evidence="4 8" id="KW-0274">FAD</keyword>
<feature type="domain" description="Pyridine nucleotide-disulphide oxidoreductase dimerisation" evidence="10">
    <location>
        <begin position="334"/>
        <end position="440"/>
    </location>
</feature>
<feature type="binding site" evidence="8">
    <location>
        <position position="258"/>
    </location>
    <ligand>
        <name>NAD(+)</name>
        <dbReference type="ChEBI" id="CHEBI:57540"/>
    </ligand>
</feature>
<dbReference type="PANTHER" id="PTHR22912">
    <property type="entry name" value="DISULFIDE OXIDOREDUCTASE"/>
    <property type="match status" value="1"/>
</dbReference>
<dbReference type="InterPro" id="IPR036188">
    <property type="entry name" value="FAD/NAD-bd_sf"/>
</dbReference>
<dbReference type="GO" id="GO:0050660">
    <property type="term" value="F:flavin adenine dinucleotide binding"/>
    <property type="evidence" value="ECO:0007669"/>
    <property type="project" value="TreeGrafter"/>
</dbReference>
<dbReference type="InterPro" id="IPR050151">
    <property type="entry name" value="Class-I_Pyr_Nuc-Dis_Oxidored"/>
</dbReference>
<evidence type="ECO:0000256" key="9">
    <source>
        <dbReference type="PIRSR" id="PIRSR000350-4"/>
    </source>
</evidence>
<keyword evidence="5 8" id="KW-0520">NAD</keyword>
<dbReference type="Gene3D" id="3.30.390.30">
    <property type="match status" value="1"/>
</dbReference>
<evidence type="ECO:0000256" key="5">
    <source>
        <dbReference type="ARBA" id="ARBA00023027"/>
    </source>
</evidence>
<comment type="caution">
    <text evidence="12">The sequence shown here is derived from an EMBL/GenBank/DDBJ whole genome shotgun (WGS) entry which is preliminary data.</text>
</comment>
<dbReference type="Proteomes" id="UP000290092">
    <property type="component" value="Unassembled WGS sequence"/>
</dbReference>
<comment type="cofactor">
    <cofactor evidence="8">
        <name>FAD</name>
        <dbReference type="ChEBI" id="CHEBI:57692"/>
    </cofactor>
    <text evidence="8">Binds 1 FAD per subunit.</text>
</comment>
<keyword evidence="8" id="KW-0547">Nucleotide-binding</keyword>
<evidence type="ECO:0000256" key="3">
    <source>
        <dbReference type="ARBA" id="ARBA00022630"/>
    </source>
</evidence>
<dbReference type="Gene3D" id="3.50.50.60">
    <property type="entry name" value="FAD/NAD(P)-binding domain"/>
    <property type="match status" value="2"/>
</dbReference>
<dbReference type="GO" id="GO:0004148">
    <property type="term" value="F:dihydrolipoyl dehydrogenase (NADH) activity"/>
    <property type="evidence" value="ECO:0007669"/>
    <property type="project" value="TreeGrafter"/>
</dbReference>
<feature type="binding site" evidence="8">
    <location>
        <position position="49"/>
    </location>
    <ligand>
        <name>FAD</name>
        <dbReference type="ChEBI" id="CHEBI:57692"/>
    </ligand>
</feature>
<dbReference type="RefSeq" id="WP_114842181.1">
    <property type="nucleotide sequence ID" value="NZ_CP031219.1"/>
</dbReference>
<dbReference type="AlphaFoldDB" id="A0AAX2AGP3"/>
<comment type="similarity">
    <text evidence="1">Belongs to the class-I pyridine nucleotide-disulfide oxidoreductase family.</text>
</comment>
<dbReference type="PRINTS" id="PR00368">
    <property type="entry name" value="FADPNR"/>
</dbReference>
<dbReference type="EMBL" id="NXID01000030">
    <property type="protein sequence ID" value="RXK15381.1"/>
    <property type="molecule type" value="Genomic_DNA"/>
</dbReference>
<sequence>MKEFDLIIIGAGRASNLAAKAGKLGLKVALIEKSSLGGTCPNRGCVPSKLLIGYANKIREIKESKTHFIKSKIEHIDIEKIFKETNKYIDSIDENYQKKFNENVIIFRGEGKFIANKIVEVNNEKLTAPTIIIATGTRPAKVPYEKAWSSDNIFPLKDKIPNSITIVGAGFIACELTNFFDAIGIKTKQLVRSNTLLSNEDEEISSIFKEEYCKNIDVEFETNIKEVKYQNEKFYITLEKNDGTIKEHISEALLYATGRVSNADKLGLENTDIELNKKGFIKRDEFFQTKVKGVYVVGDASGEHMLQHAAAYEINHLSKILFENEKEPLKFKYMPHAVFSFPEIASVGLTEQKAKELNINYITTTTNWLASAKALSLKIKYPRTKFILNPKTYEILGCHLIGFESATMIHQVLAIMHINNDIRHLKEMLYIHPALSEALLPAAVEAVAKIQEYKKSHKK</sequence>
<feature type="binding site" evidence="8">
    <location>
        <position position="111"/>
    </location>
    <ligand>
        <name>FAD</name>
        <dbReference type="ChEBI" id="CHEBI:57692"/>
    </ligand>
</feature>
<dbReference type="InterPro" id="IPR016156">
    <property type="entry name" value="FAD/NAD-linked_Rdtase_dimer_sf"/>
</dbReference>
<evidence type="ECO:0000256" key="2">
    <source>
        <dbReference type="ARBA" id="ARBA00016961"/>
    </source>
</evidence>
<evidence type="ECO:0000259" key="10">
    <source>
        <dbReference type="Pfam" id="PF02852"/>
    </source>
</evidence>